<dbReference type="STRING" id="1393034.HMPREF3192_00328"/>
<feature type="domain" description="Serine aminopeptidase S33" evidence="2">
    <location>
        <begin position="72"/>
        <end position="363"/>
    </location>
</feature>
<evidence type="ECO:0000259" key="2">
    <source>
        <dbReference type="Pfam" id="PF12146"/>
    </source>
</evidence>
<comment type="caution">
    <text evidence="3">The sequence shown here is derived from an EMBL/GenBank/DDBJ whole genome shotgun (WGS) entry which is preliminary data.</text>
</comment>
<dbReference type="Pfam" id="PF12146">
    <property type="entry name" value="Hydrolase_4"/>
    <property type="match status" value="1"/>
</dbReference>
<feature type="region of interest" description="Disordered" evidence="1">
    <location>
        <begin position="1"/>
        <end position="23"/>
    </location>
</feature>
<name>A0A133XWE4_9ACTN</name>
<evidence type="ECO:0000313" key="3">
    <source>
        <dbReference type="EMBL" id="KXB35251.1"/>
    </source>
</evidence>
<feature type="region of interest" description="Disordered" evidence="1">
    <location>
        <begin position="43"/>
        <end position="69"/>
    </location>
</feature>
<dbReference type="OrthoDB" id="9806902at2"/>
<dbReference type="InterPro" id="IPR051044">
    <property type="entry name" value="MAG_DAG_Lipase"/>
</dbReference>
<dbReference type="PATRIC" id="fig|1393034.3.peg.322"/>
<gene>
    <name evidence="3" type="ORF">HMPREF3192_00328</name>
</gene>
<dbReference type="RefSeq" id="WP_066304724.1">
    <property type="nucleotide sequence ID" value="NZ_KQ959486.1"/>
</dbReference>
<evidence type="ECO:0000313" key="4">
    <source>
        <dbReference type="Proteomes" id="UP000070675"/>
    </source>
</evidence>
<dbReference type="Proteomes" id="UP000070675">
    <property type="component" value="Unassembled WGS sequence"/>
</dbReference>
<organism evidence="3 4">
    <name type="scientific">Atopobium deltae</name>
    <dbReference type="NCBI Taxonomy" id="1393034"/>
    <lineage>
        <taxon>Bacteria</taxon>
        <taxon>Bacillati</taxon>
        <taxon>Actinomycetota</taxon>
        <taxon>Coriobacteriia</taxon>
        <taxon>Coriobacteriales</taxon>
        <taxon>Atopobiaceae</taxon>
        <taxon>Atopobium</taxon>
    </lineage>
</organism>
<dbReference type="EMBL" id="LSCR01000005">
    <property type="protein sequence ID" value="KXB35251.1"/>
    <property type="molecule type" value="Genomic_DNA"/>
</dbReference>
<keyword evidence="4" id="KW-1185">Reference proteome</keyword>
<dbReference type="PANTHER" id="PTHR11614">
    <property type="entry name" value="PHOSPHOLIPASE-RELATED"/>
    <property type="match status" value="1"/>
</dbReference>
<evidence type="ECO:0000256" key="1">
    <source>
        <dbReference type="SAM" id="MobiDB-lite"/>
    </source>
</evidence>
<accession>A0A133XWE4</accession>
<dbReference type="SUPFAM" id="SSF53474">
    <property type="entry name" value="alpha/beta-Hydrolases"/>
    <property type="match status" value="1"/>
</dbReference>
<feature type="compositionally biased region" description="Polar residues" evidence="1">
    <location>
        <begin position="1"/>
        <end position="10"/>
    </location>
</feature>
<dbReference type="InterPro" id="IPR022742">
    <property type="entry name" value="Hydrolase_4"/>
</dbReference>
<sequence length="388" mass="42673">MSSADTNATCEITPDDKSEVTREGISFASADKKSTCRGFIWWPTQPTQPTQTSHATHRSSEYSSSEHVAGPRPKACIQLMHGMTEHIARYERFAHALCAHGFVVCGIDHIGHGQTTPDPSQRGVYDPQTAATQIVEDQQSLRKLMQQRLTSKFGLEFDSQNPVGGQHETIPYVLFGHSMGSFVVRAYLTRYGKGLAAAIIMGTAWQPAPEVSKALISMIAAVKGWSHRSSFVNNLGTGGYNAQISLTPDEKLLQQQGTLTGYEWLSHDAREVQAYADDPACGWMFSLSGYKMVLDLVQCAQRSQNIQNIPHKLPIYIISGEEDPVGRAGSGPVQTFRAYRKAGLDHTELQIIAHARHELLHETTAASTTAELIDWIDGVIKKPVAQEQ</sequence>
<feature type="compositionally biased region" description="Low complexity" evidence="1">
    <location>
        <begin position="43"/>
        <end position="52"/>
    </location>
</feature>
<dbReference type="Gene3D" id="3.40.50.1820">
    <property type="entry name" value="alpha/beta hydrolase"/>
    <property type="match status" value="1"/>
</dbReference>
<protein>
    <recommendedName>
        <fullName evidence="2">Serine aminopeptidase S33 domain-containing protein</fullName>
    </recommendedName>
</protein>
<reference evidence="4" key="1">
    <citation type="submission" date="2016-01" db="EMBL/GenBank/DDBJ databases">
        <authorList>
            <person name="Mitreva M."/>
            <person name="Pepin K.H."/>
            <person name="Mihindukulasuriya K.A."/>
            <person name="Fulton R."/>
            <person name="Fronick C."/>
            <person name="O'Laughlin M."/>
            <person name="Miner T."/>
            <person name="Herter B."/>
            <person name="Rosa B.A."/>
            <person name="Cordes M."/>
            <person name="Tomlinson C."/>
            <person name="Wollam A."/>
            <person name="Palsikar V.B."/>
            <person name="Mardis E.R."/>
            <person name="Wilson R.K."/>
        </authorList>
    </citation>
    <scope>NUCLEOTIDE SEQUENCE [LARGE SCALE GENOMIC DNA]</scope>
    <source>
        <strain evidence="4">DNF00019</strain>
    </source>
</reference>
<dbReference type="AlphaFoldDB" id="A0A133XWE4"/>
<proteinExistence type="predicted"/>
<dbReference type="InterPro" id="IPR029058">
    <property type="entry name" value="AB_hydrolase_fold"/>
</dbReference>